<comment type="caution">
    <text evidence="1">The sequence shown here is derived from an EMBL/GenBank/DDBJ whole genome shotgun (WGS) entry which is preliminary data.</text>
</comment>
<evidence type="ECO:0000313" key="1">
    <source>
        <dbReference type="EMBL" id="MBA0748143.1"/>
    </source>
</evidence>
<organism evidence="1 2">
    <name type="scientific">Gossypium gossypioides</name>
    <name type="common">Mexican cotton</name>
    <name type="synonym">Selera gossypioides</name>
    <dbReference type="NCBI Taxonomy" id="34282"/>
    <lineage>
        <taxon>Eukaryota</taxon>
        <taxon>Viridiplantae</taxon>
        <taxon>Streptophyta</taxon>
        <taxon>Embryophyta</taxon>
        <taxon>Tracheophyta</taxon>
        <taxon>Spermatophyta</taxon>
        <taxon>Magnoliopsida</taxon>
        <taxon>eudicotyledons</taxon>
        <taxon>Gunneridae</taxon>
        <taxon>Pentapetalae</taxon>
        <taxon>rosids</taxon>
        <taxon>malvids</taxon>
        <taxon>Malvales</taxon>
        <taxon>Malvaceae</taxon>
        <taxon>Malvoideae</taxon>
        <taxon>Gossypium</taxon>
    </lineage>
</organism>
<feature type="non-terminal residue" evidence="1">
    <location>
        <position position="29"/>
    </location>
</feature>
<dbReference type="EMBL" id="JABEZY010000010">
    <property type="protein sequence ID" value="MBA0748143.1"/>
    <property type="molecule type" value="Genomic_DNA"/>
</dbReference>
<keyword evidence="2" id="KW-1185">Reference proteome</keyword>
<protein>
    <submittedName>
        <fullName evidence="1">Uncharacterized protein</fullName>
    </submittedName>
</protein>
<gene>
    <name evidence="1" type="ORF">Gogos_004992</name>
</gene>
<proteinExistence type="predicted"/>
<dbReference type="Proteomes" id="UP000593579">
    <property type="component" value="Unassembled WGS sequence"/>
</dbReference>
<accession>A0A7J9CHY8</accession>
<dbReference type="AlphaFoldDB" id="A0A7J9CHY8"/>
<name>A0A7J9CHY8_GOSGO</name>
<sequence length="29" mass="3359">MGACTYPWENVWDLNTAEAWVQVVVFAEE</sequence>
<evidence type="ECO:0000313" key="2">
    <source>
        <dbReference type="Proteomes" id="UP000593579"/>
    </source>
</evidence>
<reference evidence="1 2" key="1">
    <citation type="journal article" date="2019" name="Genome Biol. Evol.">
        <title>Insights into the evolution of the New World diploid cottons (Gossypium, subgenus Houzingenia) based on genome sequencing.</title>
        <authorList>
            <person name="Grover C.E."/>
            <person name="Arick M.A. 2nd"/>
            <person name="Thrash A."/>
            <person name="Conover J.L."/>
            <person name="Sanders W.S."/>
            <person name="Peterson D.G."/>
            <person name="Frelichowski J.E."/>
            <person name="Scheffler J.A."/>
            <person name="Scheffler B.E."/>
            <person name="Wendel J.F."/>
        </authorList>
    </citation>
    <scope>NUCLEOTIDE SEQUENCE [LARGE SCALE GENOMIC DNA]</scope>
    <source>
        <strain evidence="1">5</strain>
        <tissue evidence="1">Leaf</tissue>
    </source>
</reference>